<name>A0A9Q0MJ53_9DIPT</name>
<evidence type="ECO:0000313" key="3">
    <source>
        <dbReference type="Proteomes" id="UP001151699"/>
    </source>
</evidence>
<gene>
    <name evidence="2" type="ORF">Bhyg_16054</name>
</gene>
<keyword evidence="1" id="KW-1133">Transmembrane helix</keyword>
<sequence>SDLAERQEDLGKAKMFRPARSEIDWDTEKKKVGDAVRYSILSFAVLVAAIRITPMIMVNYLGKK</sequence>
<feature type="transmembrane region" description="Helical" evidence="1">
    <location>
        <begin position="38"/>
        <end position="61"/>
    </location>
</feature>
<evidence type="ECO:0000313" key="2">
    <source>
        <dbReference type="EMBL" id="KAJ6630498.1"/>
    </source>
</evidence>
<organism evidence="2 3">
    <name type="scientific">Pseudolycoriella hygida</name>
    <dbReference type="NCBI Taxonomy" id="35572"/>
    <lineage>
        <taxon>Eukaryota</taxon>
        <taxon>Metazoa</taxon>
        <taxon>Ecdysozoa</taxon>
        <taxon>Arthropoda</taxon>
        <taxon>Hexapoda</taxon>
        <taxon>Insecta</taxon>
        <taxon>Pterygota</taxon>
        <taxon>Neoptera</taxon>
        <taxon>Endopterygota</taxon>
        <taxon>Diptera</taxon>
        <taxon>Nematocera</taxon>
        <taxon>Sciaroidea</taxon>
        <taxon>Sciaridae</taxon>
        <taxon>Pseudolycoriella</taxon>
    </lineage>
</organism>
<feature type="non-terminal residue" evidence="2">
    <location>
        <position position="1"/>
    </location>
</feature>
<reference evidence="2" key="1">
    <citation type="submission" date="2022-07" db="EMBL/GenBank/DDBJ databases">
        <authorList>
            <person name="Trinca V."/>
            <person name="Uliana J.V.C."/>
            <person name="Torres T.T."/>
            <person name="Ward R.J."/>
            <person name="Monesi N."/>
        </authorList>
    </citation>
    <scope>NUCLEOTIDE SEQUENCE</scope>
    <source>
        <strain evidence="2">HSMRA1968</strain>
        <tissue evidence="2">Whole embryos</tissue>
    </source>
</reference>
<comment type="caution">
    <text evidence="2">The sequence shown here is derived from an EMBL/GenBank/DDBJ whole genome shotgun (WGS) entry which is preliminary data.</text>
</comment>
<keyword evidence="3" id="KW-1185">Reference proteome</keyword>
<dbReference type="AlphaFoldDB" id="A0A9Q0MJ53"/>
<keyword evidence="1" id="KW-0472">Membrane</keyword>
<evidence type="ECO:0000256" key="1">
    <source>
        <dbReference type="SAM" id="Phobius"/>
    </source>
</evidence>
<proteinExistence type="predicted"/>
<keyword evidence="1" id="KW-0812">Transmembrane</keyword>
<accession>A0A9Q0MJ53</accession>
<dbReference type="EMBL" id="WJQU01002786">
    <property type="protein sequence ID" value="KAJ6630498.1"/>
    <property type="molecule type" value="Genomic_DNA"/>
</dbReference>
<protein>
    <submittedName>
        <fullName evidence="2">Uncharacterized protein</fullName>
    </submittedName>
</protein>
<dbReference type="Proteomes" id="UP001151699">
    <property type="component" value="Unassembled WGS sequence"/>
</dbReference>